<dbReference type="RefSeq" id="WP_027471257.1">
    <property type="nucleotide sequence ID" value="NZ_BAMD01000019.1"/>
</dbReference>
<name>W7Y511_9BACT</name>
<comment type="caution">
    <text evidence="7">The sequence shown here is derived from an EMBL/GenBank/DDBJ whole genome shotgun (WGS) entry which is preliminary data.</text>
</comment>
<dbReference type="eggNOG" id="COG1233">
    <property type="taxonomic scope" value="Bacteria"/>
</dbReference>
<dbReference type="Proteomes" id="UP000019402">
    <property type="component" value="Unassembled WGS sequence"/>
</dbReference>
<protein>
    <submittedName>
        <fullName evidence="7">Dehydrosqualene desaturase</fullName>
    </submittedName>
</protein>
<keyword evidence="8" id="KW-1185">Reference proteome</keyword>
<dbReference type="NCBIfam" id="TIGR02734">
    <property type="entry name" value="crtI_fam"/>
    <property type="match status" value="1"/>
</dbReference>
<evidence type="ECO:0000256" key="1">
    <source>
        <dbReference type="ARBA" id="ARBA00004829"/>
    </source>
</evidence>
<dbReference type="STRING" id="869213.GCA_000517085_01429"/>
<dbReference type="AlphaFoldDB" id="W7Y511"/>
<dbReference type="Gene3D" id="3.50.50.60">
    <property type="entry name" value="FAD/NAD(P)-binding domain"/>
    <property type="match status" value="2"/>
</dbReference>
<dbReference type="InterPro" id="IPR014105">
    <property type="entry name" value="Carotenoid/retinoid_OxRdtase"/>
</dbReference>
<sequence>MKYTHPKKVLVIGAGFSGLSAANYLAKEGFEVSVYEKHDMSGGRARQFSEGGFKFDMGPTWYWMPDVFEKFFADFNKKTIDYYRLQRLDPGYKVFFGEDDFMDIPEKLEDIYNLFEREESGGGKFLKRFLKHAEYNYKVAMDKVVYMPGKSPLELISVATVSRLGQFISSITQMVRSGVKSERLRQILEFPVLFLGAKPEQTPAFYCFMNYADMVLGTWYPQGGMYSVVSAFEKLAEENGVSLNFNANVEKIVSQNGMVKGVVVNGKLVEADAVVSGADYYHTETLLDIKDRNYSESYWNKKVFAPSALLFYVGFNKKLKNLAHHTLFFDTSFKQHAISIYDDKVWPENPLFYASFPSLTDRDCSPLGSEAAIFLIPIATGLTDSSDMRNKYFDEIMDRLEKITQQSVKDNVVLKRSYCVNDFKRDYNAYGGNAYGLSNILKQTAFLKPKLQNKKLTNMFYTGQLTVPGPGVPPAIISGKIVSGLVTQYLNKKS</sequence>
<comment type="similarity">
    <text evidence="2 5">Belongs to the carotenoid/retinoid oxidoreductase family.</text>
</comment>
<dbReference type="SUPFAM" id="SSF51905">
    <property type="entry name" value="FAD/NAD(P)-binding domain"/>
    <property type="match status" value="1"/>
</dbReference>
<accession>W7Y511</accession>
<dbReference type="PRINTS" id="PR00419">
    <property type="entry name" value="ADXRDTASE"/>
</dbReference>
<keyword evidence="3 5" id="KW-0125">Carotenoid biosynthesis</keyword>
<dbReference type="PANTHER" id="PTHR43734:SF1">
    <property type="entry name" value="PHYTOENE DESATURASE"/>
    <property type="match status" value="1"/>
</dbReference>
<evidence type="ECO:0000256" key="3">
    <source>
        <dbReference type="ARBA" id="ARBA00022746"/>
    </source>
</evidence>
<dbReference type="GO" id="GO:0016117">
    <property type="term" value="P:carotenoid biosynthetic process"/>
    <property type="evidence" value="ECO:0007669"/>
    <property type="project" value="UniProtKB-KW"/>
</dbReference>
<dbReference type="PANTHER" id="PTHR43734">
    <property type="entry name" value="PHYTOENE DESATURASE"/>
    <property type="match status" value="1"/>
</dbReference>
<dbReference type="GO" id="GO:0016491">
    <property type="term" value="F:oxidoreductase activity"/>
    <property type="evidence" value="ECO:0007669"/>
    <property type="project" value="UniProtKB-KW"/>
</dbReference>
<organism evidence="7 8">
    <name type="scientific">Saccharicrinis fermentans DSM 9555 = JCM 21142</name>
    <dbReference type="NCBI Taxonomy" id="869213"/>
    <lineage>
        <taxon>Bacteria</taxon>
        <taxon>Pseudomonadati</taxon>
        <taxon>Bacteroidota</taxon>
        <taxon>Bacteroidia</taxon>
        <taxon>Marinilabiliales</taxon>
        <taxon>Marinilabiliaceae</taxon>
        <taxon>Saccharicrinis</taxon>
    </lineage>
</organism>
<gene>
    <name evidence="7" type="ORF">JCM21142_41852</name>
</gene>
<dbReference type="EMBL" id="BAMD01000019">
    <property type="protein sequence ID" value="GAF03187.1"/>
    <property type="molecule type" value="Genomic_DNA"/>
</dbReference>
<evidence type="ECO:0000313" key="8">
    <source>
        <dbReference type="Proteomes" id="UP000019402"/>
    </source>
</evidence>
<reference evidence="7 8" key="1">
    <citation type="journal article" date="2014" name="Genome Announc.">
        <title>Draft Genome Sequence of Cytophaga fermentans JCM 21142T, a Facultative Anaerobe Isolated from Marine Mud.</title>
        <authorList>
            <person name="Starns D."/>
            <person name="Oshima K."/>
            <person name="Suda W."/>
            <person name="Iino T."/>
            <person name="Yuki M."/>
            <person name="Inoue J."/>
            <person name="Kitamura K."/>
            <person name="Iida T."/>
            <person name="Darby A."/>
            <person name="Hattori M."/>
            <person name="Ohkuma M."/>
        </authorList>
    </citation>
    <scope>NUCLEOTIDE SEQUENCE [LARGE SCALE GENOMIC DNA]</scope>
    <source>
        <strain evidence="7 8">JCM 21142</strain>
    </source>
</reference>
<evidence type="ECO:0000259" key="6">
    <source>
        <dbReference type="Pfam" id="PF01593"/>
    </source>
</evidence>
<proteinExistence type="inferred from homology"/>
<evidence type="ECO:0000256" key="4">
    <source>
        <dbReference type="ARBA" id="ARBA00023002"/>
    </source>
</evidence>
<dbReference type="InterPro" id="IPR002937">
    <property type="entry name" value="Amino_oxidase"/>
</dbReference>
<dbReference type="Pfam" id="PF01593">
    <property type="entry name" value="Amino_oxidase"/>
    <property type="match status" value="1"/>
</dbReference>
<feature type="domain" description="Amine oxidase" evidence="6">
    <location>
        <begin position="16"/>
        <end position="484"/>
    </location>
</feature>
<dbReference type="OrthoDB" id="9774675at2"/>
<dbReference type="InterPro" id="IPR036188">
    <property type="entry name" value="FAD/NAD-bd_sf"/>
</dbReference>
<evidence type="ECO:0000256" key="2">
    <source>
        <dbReference type="ARBA" id="ARBA00006046"/>
    </source>
</evidence>
<evidence type="ECO:0000313" key="7">
    <source>
        <dbReference type="EMBL" id="GAF03187.1"/>
    </source>
</evidence>
<evidence type="ECO:0000256" key="5">
    <source>
        <dbReference type="RuleBase" id="RU362075"/>
    </source>
</evidence>
<keyword evidence="4 5" id="KW-0560">Oxidoreductase</keyword>
<comment type="pathway">
    <text evidence="1 5">Carotenoid biosynthesis.</text>
</comment>